<sequence length="161" mass="19444">KHEREILFARSHIFSHDDEKTHKEQYSWNAKVESENEYTQMILLTWVTYDQYIQQTMQISAAWNYRIDLNLIYVALRYCFQGDINQTIQSLTVFKQWKYQNNNKQKYKEGMHKFLERRCCNHNVNLFCMFFFEVLKETNVIHATINTVSNGLPFVGKNKKI</sequence>
<comment type="caution">
    <text evidence="1">The sequence shown here is derived from an EMBL/GenBank/DDBJ whole genome shotgun (WGS) entry which is preliminary data.</text>
</comment>
<name>X6LJV6_RETFI</name>
<keyword evidence="2" id="KW-1185">Reference proteome</keyword>
<accession>X6LJV6</accession>
<feature type="non-terminal residue" evidence="1">
    <location>
        <position position="1"/>
    </location>
</feature>
<evidence type="ECO:0000313" key="2">
    <source>
        <dbReference type="Proteomes" id="UP000023152"/>
    </source>
</evidence>
<gene>
    <name evidence="1" type="ORF">RFI_36435</name>
</gene>
<reference evidence="1 2" key="1">
    <citation type="journal article" date="2013" name="Curr. Biol.">
        <title>The Genome of the Foraminiferan Reticulomyxa filosa.</title>
        <authorList>
            <person name="Glockner G."/>
            <person name="Hulsmann N."/>
            <person name="Schleicher M."/>
            <person name="Noegel A.A."/>
            <person name="Eichinger L."/>
            <person name="Gallinger C."/>
            <person name="Pawlowski J."/>
            <person name="Sierra R."/>
            <person name="Euteneuer U."/>
            <person name="Pillet L."/>
            <person name="Moustafa A."/>
            <person name="Platzer M."/>
            <person name="Groth M."/>
            <person name="Szafranski K."/>
            <person name="Schliwa M."/>
        </authorList>
    </citation>
    <scope>NUCLEOTIDE SEQUENCE [LARGE SCALE GENOMIC DNA]</scope>
</reference>
<evidence type="ECO:0000313" key="1">
    <source>
        <dbReference type="EMBL" id="ETO01005.1"/>
    </source>
</evidence>
<dbReference type="AlphaFoldDB" id="X6LJV6"/>
<dbReference type="Proteomes" id="UP000023152">
    <property type="component" value="Unassembled WGS sequence"/>
</dbReference>
<dbReference type="EMBL" id="ASPP01039477">
    <property type="protein sequence ID" value="ETO01005.1"/>
    <property type="molecule type" value="Genomic_DNA"/>
</dbReference>
<proteinExistence type="predicted"/>
<protein>
    <submittedName>
        <fullName evidence="1">Uncharacterized protein</fullName>
    </submittedName>
</protein>
<organism evidence="1 2">
    <name type="scientific">Reticulomyxa filosa</name>
    <dbReference type="NCBI Taxonomy" id="46433"/>
    <lineage>
        <taxon>Eukaryota</taxon>
        <taxon>Sar</taxon>
        <taxon>Rhizaria</taxon>
        <taxon>Retaria</taxon>
        <taxon>Foraminifera</taxon>
        <taxon>Monothalamids</taxon>
        <taxon>Reticulomyxidae</taxon>
        <taxon>Reticulomyxa</taxon>
    </lineage>
</organism>